<comment type="caution">
    <text evidence="2">The sequence shown here is derived from an EMBL/GenBank/DDBJ whole genome shotgun (WGS) entry which is preliminary data.</text>
</comment>
<evidence type="ECO:0000313" key="2">
    <source>
        <dbReference type="EMBL" id="KAF2148329.1"/>
    </source>
</evidence>
<proteinExistence type="predicted"/>
<gene>
    <name evidence="2" type="ORF">K461DRAFT_297758</name>
</gene>
<keyword evidence="3" id="KW-1185">Reference proteome</keyword>
<dbReference type="OrthoDB" id="5278621at2759"/>
<evidence type="ECO:0000256" key="1">
    <source>
        <dbReference type="SAM" id="MobiDB-lite"/>
    </source>
</evidence>
<accession>A0A9P4ITC4</accession>
<feature type="compositionally biased region" description="Polar residues" evidence="1">
    <location>
        <begin position="102"/>
        <end position="120"/>
    </location>
</feature>
<reference evidence="2" key="1">
    <citation type="journal article" date="2020" name="Stud. Mycol.">
        <title>101 Dothideomycetes genomes: a test case for predicting lifestyles and emergence of pathogens.</title>
        <authorList>
            <person name="Haridas S."/>
            <person name="Albert R."/>
            <person name="Binder M."/>
            <person name="Bloem J."/>
            <person name="Labutti K."/>
            <person name="Salamov A."/>
            <person name="Andreopoulos B."/>
            <person name="Baker S."/>
            <person name="Barry K."/>
            <person name="Bills G."/>
            <person name="Bluhm B."/>
            <person name="Cannon C."/>
            <person name="Castanera R."/>
            <person name="Culley D."/>
            <person name="Daum C."/>
            <person name="Ezra D."/>
            <person name="Gonzalez J."/>
            <person name="Henrissat B."/>
            <person name="Kuo A."/>
            <person name="Liang C."/>
            <person name="Lipzen A."/>
            <person name="Lutzoni F."/>
            <person name="Magnuson J."/>
            <person name="Mondo S."/>
            <person name="Nolan M."/>
            <person name="Ohm R."/>
            <person name="Pangilinan J."/>
            <person name="Park H.-J."/>
            <person name="Ramirez L."/>
            <person name="Alfaro M."/>
            <person name="Sun H."/>
            <person name="Tritt A."/>
            <person name="Yoshinaga Y."/>
            <person name="Zwiers L.-H."/>
            <person name="Turgeon B."/>
            <person name="Goodwin S."/>
            <person name="Spatafora J."/>
            <person name="Crous P."/>
            <person name="Grigoriev I."/>
        </authorList>
    </citation>
    <scope>NUCLEOTIDE SEQUENCE</scope>
    <source>
        <strain evidence="2">CBS 260.36</strain>
    </source>
</reference>
<feature type="compositionally biased region" description="Basic and acidic residues" evidence="1">
    <location>
        <begin position="1"/>
        <end position="18"/>
    </location>
</feature>
<evidence type="ECO:0000313" key="3">
    <source>
        <dbReference type="Proteomes" id="UP000799439"/>
    </source>
</evidence>
<organism evidence="2 3">
    <name type="scientific">Myriangium duriaei CBS 260.36</name>
    <dbReference type="NCBI Taxonomy" id="1168546"/>
    <lineage>
        <taxon>Eukaryota</taxon>
        <taxon>Fungi</taxon>
        <taxon>Dikarya</taxon>
        <taxon>Ascomycota</taxon>
        <taxon>Pezizomycotina</taxon>
        <taxon>Dothideomycetes</taxon>
        <taxon>Dothideomycetidae</taxon>
        <taxon>Myriangiales</taxon>
        <taxon>Myriangiaceae</taxon>
        <taxon>Myriangium</taxon>
    </lineage>
</organism>
<feature type="region of interest" description="Disordered" evidence="1">
    <location>
        <begin position="1"/>
        <end position="54"/>
    </location>
</feature>
<dbReference type="Proteomes" id="UP000799439">
    <property type="component" value="Unassembled WGS sequence"/>
</dbReference>
<feature type="region of interest" description="Disordered" evidence="1">
    <location>
        <begin position="92"/>
        <end position="120"/>
    </location>
</feature>
<protein>
    <submittedName>
        <fullName evidence="2">Uncharacterized protein</fullName>
    </submittedName>
</protein>
<name>A0A9P4ITC4_9PEZI</name>
<dbReference type="AlphaFoldDB" id="A0A9P4ITC4"/>
<dbReference type="EMBL" id="ML996093">
    <property type="protein sequence ID" value="KAF2148329.1"/>
    <property type="molecule type" value="Genomic_DNA"/>
</dbReference>
<sequence>MSYQQHHLDGDQTAKAMDKGANAGLPHTDLGDGIHESAIPSGQPAGQKTTGAGVSAFDADKGAIGKQFHADGAIGSIGDKVGGPFARDGAVGKHFTTGGSVGSSVQEHLGQGENSSVQKQ</sequence>